<protein>
    <submittedName>
        <fullName evidence="3">Glyoxylase, beta-lactamase superfamily II</fullName>
    </submittedName>
</protein>
<dbReference type="Pfam" id="PF00753">
    <property type="entry name" value="Lactamase_B"/>
    <property type="match status" value="1"/>
</dbReference>
<dbReference type="GO" id="GO:0017001">
    <property type="term" value="P:antibiotic catabolic process"/>
    <property type="evidence" value="ECO:0007669"/>
    <property type="project" value="UniProtKB-ARBA"/>
</dbReference>
<dbReference type="CDD" id="cd16282">
    <property type="entry name" value="metallo-hydrolase-like_MBL-fold"/>
    <property type="match status" value="1"/>
</dbReference>
<dbReference type="InterPro" id="IPR001279">
    <property type="entry name" value="Metallo-B-lactamas"/>
</dbReference>
<evidence type="ECO:0000259" key="2">
    <source>
        <dbReference type="SMART" id="SM00849"/>
    </source>
</evidence>
<dbReference type="Proteomes" id="UP000223759">
    <property type="component" value="Unassembled WGS sequence"/>
</dbReference>
<gene>
    <name evidence="3" type="ORF">SAMN05216526_0175</name>
</gene>
<dbReference type="InterPro" id="IPR036866">
    <property type="entry name" value="RibonucZ/Hydroxyglut_hydro"/>
</dbReference>
<dbReference type="PANTHER" id="PTHR42951">
    <property type="entry name" value="METALLO-BETA-LACTAMASE DOMAIN-CONTAINING"/>
    <property type="match status" value="1"/>
</dbReference>
<name>A0A1R3VMK9_9GAMM</name>
<dbReference type="Gene3D" id="3.60.15.10">
    <property type="entry name" value="Ribonuclease Z/Hydroxyacylglutathione hydrolase-like"/>
    <property type="match status" value="1"/>
</dbReference>
<comment type="similarity">
    <text evidence="1">Belongs to the metallo-beta-lactamase superfamily. Class-B beta-lactamase family.</text>
</comment>
<dbReference type="PANTHER" id="PTHR42951:SF4">
    <property type="entry name" value="ACYL-COENZYME A THIOESTERASE MBLAC2"/>
    <property type="match status" value="1"/>
</dbReference>
<dbReference type="STRING" id="233100.SAMN05216526_0175"/>
<feature type="domain" description="Metallo-beta-lactamase" evidence="2">
    <location>
        <begin position="86"/>
        <end position="273"/>
    </location>
</feature>
<dbReference type="AlphaFoldDB" id="A0A1R3VMK9"/>
<reference evidence="3 4" key="1">
    <citation type="submission" date="2017-01" db="EMBL/GenBank/DDBJ databases">
        <authorList>
            <person name="Mah S.A."/>
            <person name="Swanson W.J."/>
            <person name="Moy G.W."/>
            <person name="Vacquier V.D."/>
        </authorList>
    </citation>
    <scope>NUCLEOTIDE SEQUENCE [LARGE SCALE GENOMIC DNA]</scope>
    <source>
        <strain evidence="3 4">M9</strain>
    </source>
</reference>
<sequence>MGIKPAVFSRGFLCQRSSSTPERPCKGLASRGFIFALLFALLSMASSAKAADRSLEEILQPIDLGDGVYYFYGSLENRTPLNQGVTNNIGFVVTDAGVVLIDSGPSHQVAAQITEAVASMTAKPIVQVVSLGSQDHRWLGNDYFVSHGAELIALTRTATTQANTADQHVQRLTRALGEEALAGTVPKVAEQPIDADRHEWTMGQHRFALVFAGDGHFPGDAMLHLPDQGIVFTGDIVYTERMLGIHPWTNPVEQLAAFDTMVGWNPRVVVPGHGAATDVAEATRDTGDYLRHLVTEVRQGIENWENLDEVVERLADLPQFQHLRHYDDWHRMNINRTYLFIEQNP</sequence>
<dbReference type="InterPro" id="IPR050855">
    <property type="entry name" value="NDM-1-like"/>
</dbReference>
<evidence type="ECO:0000313" key="4">
    <source>
        <dbReference type="Proteomes" id="UP000223759"/>
    </source>
</evidence>
<keyword evidence="4" id="KW-1185">Reference proteome</keyword>
<dbReference type="SUPFAM" id="SSF56281">
    <property type="entry name" value="Metallo-hydrolase/oxidoreductase"/>
    <property type="match status" value="1"/>
</dbReference>
<dbReference type="SMART" id="SM00849">
    <property type="entry name" value="Lactamase_B"/>
    <property type="match status" value="1"/>
</dbReference>
<dbReference type="EMBL" id="FTPK01000001">
    <property type="protein sequence ID" value="SIT65724.1"/>
    <property type="molecule type" value="Genomic_DNA"/>
</dbReference>
<proteinExistence type="inferred from homology"/>
<evidence type="ECO:0000256" key="1">
    <source>
        <dbReference type="ARBA" id="ARBA00005250"/>
    </source>
</evidence>
<evidence type="ECO:0000313" key="3">
    <source>
        <dbReference type="EMBL" id="SIT65724.1"/>
    </source>
</evidence>
<organism evidence="3 4">
    <name type="scientific">Ectothiorhodosinus mongolicus</name>
    <dbReference type="NCBI Taxonomy" id="233100"/>
    <lineage>
        <taxon>Bacteria</taxon>
        <taxon>Pseudomonadati</taxon>
        <taxon>Pseudomonadota</taxon>
        <taxon>Gammaproteobacteria</taxon>
        <taxon>Chromatiales</taxon>
        <taxon>Ectothiorhodospiraceae</taxon>
        <taxon>Ectothiorhodosinus</taxon>
    </lineage>
</organism>
<accession>A0A1R3VMK9</accession>